<dbReference type="RefSeq" id="WP_227283335.1">
    <property type="nucleotide sequence ID" value="NZ_JAJDLA010000005.1"/>
</dbReference>
<evidence type="ECO:0000313" key="2">
    <source>
        <dbReference type="Proteomes" id="UP001198010"/>
    </source>
</evidence>
<gene>
    <name evidence="1" type="ORF">LJD63_04955</name>
</gene>
<dbReference type="PANTHER" id="PTHR11102">
    <property type="entry name" value="SEL-1-LIKE PROTEIN"/>
    <property type="match status" value="1"/>
</dbReference>
<dbReference type="Proteomes" id="UP001198010">
    <property type="component" value="Unassembled WGS sequence"/>
</dbReference>
<protein>
    <submittedName>
        <fullName evidence="1">Sel1 repeat family protein</fullName>
    </submittedName>
</protein>
<dbReference type="InterPro" id="IPR050767">
    <property type="entry name" value="Sel1_AlgK"/>
</dbReference>
<sequence length="793" mass="91848">MAQYFTERLQKVFHMIFKSYNQEMAQEGLRQLELIVNNQHSPEQPNHRALRNDMTTSLENEIDTKEDALKIANDPESREIADAYALLARIYAGPRFTWEESNFPENNMRTYQCLHDSIRRCSPIGTLQALRINGTITPTVEKDMLISFDDAFRIVYDYAEQGDAFCQYIIGNVFFWRDDDRIRLARDMITPPRLSLAKRIQQSFQKGSIQERLIALQGTISNETLQENATKLAKELFNRALDNGLAMFQGNLRNIYIDEGDFNNARRVALTAAELGNPTMMLYTGLDCHEHGKFEDAFTWFTKGAALGQAESTAELADYYYHFYDAKELRRVIPYDPVKAIGLYRRAATKYFSDAGYAALQAAFGYIFHIGHLPLDWGLIADLTHMAATKERFMFSLPYIGYMRIHGFGVTKNIRFGVQSLTRVLDEEKRALEEEDRVLFYDITRALTRVALGYAYEKGYVTGKPDLDTAVAYYEESHQYILSHKANLDEELKGIPIDDEAEERLAAFEEVDGHWRYKEGMTESTTTVRPGHTEWPQNAARLSVNMDDFLWDTTLYDWQTIEHALASQDEMKLSFYNHFLSVPDKLRNIFKLDVKRMLRDTYQVRIHGYDPTEGQETIYRALIKKENTIQLLKDLYDTHQLPALGDNWSIETNEEKPTWHYVLDVDQQAFLLEEYDDANAMIQTALQGLKDKKYEQINVRTHDFIGPSYFIFRGNHANPFRVQLYLKESVRHSIDKDGKPLDTPGNTYLFEQHLGNEVSLNYWIQKTINTLEIPELEGYRTKSVAILVPKIGK</sequence>
<reference evidence="1" key="1">
    <citation type="submission" date="2021-10" db="EMBL/GenBank/DDBJ databases">
        <title>Collection of gut derived symbiotic bacterial strains cultured from healthy donors.</title>
        <authorList>
            <person name="Lin H."/>
            <person name="Littmann E."/>
            <person name="Kohout C."/>
            <person name="Pamer E.G."/>
        </authorList>
    </citation>
    <scope>NUCLEOTIDE SEQUENCE</scope>
    <source>
        <strain evidence="1">DFI.4.35</strain>
    </source>
</reference>
<dbReference type="EMBL" id="JAJDLA010000005">
    <property type="protein sequence ID" value="MCB8605601.1"/>
    <property type="molecule type" value="Genomic_DNA"/>
</dbReference>
<dbReference type="Gene3D" id="1.25.40.10">
    <property type="entry name" value="Tetratricopeptide repeat domain"/>
    <property type="match status" value="1"/>
</dbReference>
<comment type="caution">
    <text evidence="1">The sequence shown here is derived from an EMBL/GenBank/DDBJ whole genome shotgun (WGS) entry which is preliminary data.</text>
</comment>
<proteinExistence type="predicted"/>
<dbReference type="InterPro" id="IPR011990">
    <property type="entry name" value="TPR-like_helical_dom_sf"/>
</dbReference>
<accession>A0AB35HBN9</accession>
<dbReference type="SUPFAM" id="SSF81901">
    <property type="entry name" value="HCP-like"/>
    <property type="match status" value="1"/>
</dbReference>
<dbReference type="PANTHER" id="PTHR11102:SF160">
    <property type="entry name" value="ERAD-ASSOCIATED E3 UBIQUITIN-PROTEIN LIGASE COMPONENT HRD3"/>
    <property type="match status" value="1"/>
</dbReference>
<organism evidence="1 2">
    <name type="scientific">Veillonella nakazawae</name>
    <dbReference type="NCBI Taxonomy" id="2682456"/>
    <lineage>
        <taxon>Bacteria</taxon>
        <taxon>Bacillati</taxon>
        <taxon>Bacillota</taxon>
        <taxon>Negativicutes</taxon>
        <taxon>Veillonellales</taxon>
        <taxon>Veillonellaceae</taxon>
        <taxon>Veillonella</taxon>
    </lineage>
</organism>
<dbReference type="AlphaFoldDB" id="A0AB35HBN9"/>
<name>A0AB35HBN9_9FIRM</name>
<evidence type="ECO:0000313" key="1">
    <source>
        <dbReference type="EMBL" id="MCB8605601.1"/>
    </source>
</evidence>